<evidence type="ECO:0000256" key="3">
    <source>
        <dbReference type="ARBA" id="ARBA00022989"/>
    </source>
</evidence>
<feature type="transmembrane region" description="Helical" evidence="5">
    <location>
        <begin position="279"/>
        <end position="296"/>
    </location>
</feature>
<keyword evidence="2 5" id="KW-0812">Transmembrane</keyword>
<proteinExistence type="predicted"/>
<feature type="transmembrane region" description="Helical" evidence="5">
    <location>
        <begin position="105"/>
        <end position="128"/>
    </location>
</feature>
<dbReference type="InterPro" id="IPR002797">
    <property type="entry name" value="Polysacc_synth"/>
</dbReference>
<dbReference type="Pfam" id="PF01943">
    <property type="entry name" value="Polysacc_synt"/>
    <property type="match status" value="1"/>
</dbReference>
<feature type="transmembrane region" description="Helical" evidence="5">
    <location>
        <begin position="233"/>
        <end position="253"/>
    </location>
</feature>
<comment type="caution">
    <text evidence="6">The sequence shown here is derived from an EMBL/GenBank/DDBJ whole genome shotgun (WGS) entry which is preliminary data.</text>
</comment>
<dbReference type="PANTHER" id="PTHR43424:SF1">
    <property type="entry name" value="LOCUS PUTATIVE PROTEIN 1-RELATED"/>
    <property type="match status" value="1"/>
</dbReference>
<comment type="subcellular location">
    <subcellularLocation>
        <location evidence="1">Membrane</location>
        <topology evidence="1">Multi-pass membrane protein</topology>
    </subcellularLocation>
</comment>
<dbReference type="CDD" id="cd13128">
    <property type="entry name" value="MATE_Wzx_like"/>
    <property type="match status" value="1"/>
</dbReference>
<evidence type="ECO:0000256" key="1">
    <source>
        <dbReference type="ARBA" id="ARBA00004141"/>
    </source>
</evidence>
<accession>A0ABW1YIL5</accession>
<evidence type="ECO:0000256" key="4">
    <source>
        <dbReference type="ARBA" id="ARBA00023136"/>
    </source>
</evidence>
<keyword evidence="7" id="KW-1185">Reference proteome</keyword>
<evidence type="ECO:0000256" key="5">
    <source>
        <dbReference type="SAM" id="Phobius"/>
    </source>
</evidence>
<sequence length="452" mass="50835">MINLKSMNRVISIRNKLGGILGFEAMGKYYQNISWLFIDRIARMASGIFLGVWLARYLGPNQFGTYNYVQNFAGMVGILATLGLDRIVVKELLDKNLDRNEVLGTAFLMKLCAAIITVILLCVLVGIIENTTRDRYLILIVGACQLAGALNVIDFLFQSLVASRYVVISNLVCLFASISITITMIVTNQPLEYFVYLLLFNSIALGFLLVLIYEAKVGSIIKWKFNARIMMRLLQQGWPLILTSSFVIFQMKIDQVMLRLILGVSDVGLYAAAVKISEASYFLPMIIMSSLWPAIVKWKNLDEKMYLKKLQKLYRFMAALALVLALTLSLLANSIVFYLFGDAYSEAADILRIHVWSSVFVYLGVASGAYLINEGLQRKNFYRAAVGVAVNVPLNLLLIPRFGCEGAAISTCLSFMVSNYLYDILDTDLRCQFIMKTKSILLFNIPSWQKAR</sequence>
<feature type="transmembrane region" description="Helical" evidence="5">
    <location>
        <begin position="316"/>
        <end position="341"/>
    </location>
</feature>
<gene>
    <name evidence="6" type="ORF">ACFQBM_04385</name>
</gene>
<evidence type="ECO:0000313" key="7">
    <source>
        <dbReference type="Proteomes" id="UP001596425"/>
    </source>
</evidence>
<dbReference type="EMBL" id="JBHSVR010000001">
    <property type="protein sequence ID" value="MFC6632504.1"/>
    <property type="molecule type" value="Genomic_DNA"/>
</dbReference>
<feature type="transmembrane region" description="Helical" evidence="5">
    <location>
        <begin position="193"/>
        <end position="213"/>
    </location>
</feature>
<dbReference type="Proteomes" id="UP001596425">
    <property type="component" value="Unassembled WGS sequence"/>
</dbReference>
<feature type="transmembrane region" description="Helical" evidence="5">
    <location>
        <begin position="165"/>
        <end position="187"/>
    </location>
</feature>
<keyword evidence="4 5" id="KW-0472">Membrane</keyword>
<evidence type="ECO:0000256" key="2">
    <source>
        <dbReference type="ARBA" id="ARBA00022692"/>
    </source>
</evidence>
<protein>
    <submittedName>
        <fullName evidence="6">Flippase</fullName>
    </submittedName>
</protein>
<dbReference type="InterPro" id="IPR052556">
    <property type="entry name" value="PolySynth_Transporter"/>
</dbReference>
<feature type="transmembrane region" description="Helical" evidence="5">
    <location>
        <begin position="353"/>
        <end position="373"/>
    </location>
</feature>
<feature type="transmembrane region" description="Helical" evidence="5">
    <location>
        <begin position="134"/>
        <end position="153"/>
    </location>
</feature>
<dbReference type="PANTHER" id="PTHR43424">
    <property type="entry name" value="LOCUS PUTATIVE PROTEIN 1-RELATED"/>
    <property type="match status" value="1"/>
</dbReference>
<feature type="transmembrane region" description="Helical" evidence="5">
    <location>
        <begin position="41"/>
        <end position="59"/>
    </location>
</feature>
<keyword evidence="3 5" id="KW-1133">Transmembrane helix</keyword>
<reference evidence="7" key="1">
    <citation type="journal article" date="2019" name="Int. J. Syst. Evol. Microbiol.">
        <title>The Global Catalogue of Microorganisms (GCM) 10K type strain sequencing project: providing services to taxonomists for standard genome sequencing and annotation.</title>
        <authorList>
            <consortium name="The Broad Institute Genomics Platform"/>
            <consortium name="The Broad Institute Genome Sequencing Center for Infectious Disease"/>
            <person name="Wu L."/>
            <person name="Ma J."/>
        </authorList>
    </citation>
    <scope>NUCLEOTIDE SEQUENCE [LARGE SCALE GENOMIC DNA]</scope>
    <source>
        <strain evidence="7">CGMCC 1.13718</strain>
    </source>
</reference>
<dbReference type="RefSeq" id="WP_193194110.1">
    <property type="nucleotide sequence ID" value="NZ_JACZFR010000053.1"/>
</dbReference>
<organism evidence="6 7">
    <name type="scientific">Microbulbifer taiwanensis</name>
    <dbReference type="NCBI Taxonomy" id="986746"/>
    <lineage>
        <taxon>Bacteria</taxon>
        <taxon>Pseudomonadati</taxon>
        <taxon>Pseudomonadota</taxon>
        <taxon>Gammaproteobacteria</taxon>
        <taxon>Cellvibrionales</taxon>
        <taxon>Microbulbiferaceae</taxon>
        <taxon>Microbulbifer</taxon>
    </lineage>
</organism>
<name>A0ABW1YIL5_9GAMM</name>
<evidence type="ECO:0000313" key="6">
    <source>
        <dbReference type="EMBL" id="MFC6632504.1"/>
    </source>
</evidence>